<evidence type="ECO:0000313" key="2">
    <source>
        <dbReference type="Proteomes" id="UP001210261"/>
    </source>
</evidence>
<dbReference type="EMBL" id="JAQHXR010000001">
    <property type="protein sequence ID" value="MDA3968089.1"/>
    <property type="molecule type" value="Genomic_DNA"/>
</dbReference>
<organism evidence="1 2">
    <name type="scientific">Helicobacter ibis</name>
    <dbReference type="NCBI Taxonomy" id="2962633"/>
    <lineage>
        <taxon>Bacteria</taxon>
        <taxon>Pseudomonadati</taxon>
        <taxon>Campylobacterota</taxon>
        <taxon>Epsilonproteobacteria</taxon>
        <taxon>Campylobacterales</taxon>
        <taxon>Helicobacteraceae</taxon>
        <taxon>Helicobacter</taxon>
    </lineage>
</organism>
<comment type="caution">
    <text evidence="1">The sequence shown here is derived from an EMBL/GenBank/DDBJ whole genome shotgun (WGS) entry which is preliminary data.</text>
</comment>
<dbReference type="RefSeq" id="WP_271020344.1">
    <property type="nucleotide sequence ID" value="NZ_JAQHXR010000001.1"/>
</dbReference>
<evidence type="ECO:0000313" key="1">
    <source>
        <dbReference type="EMBL" id="MDA3968089.1"/>
    </source>
</evidence>
<gene>
    <name evidence="1" type="ORF">PF021_00155</name>
</gene>
<protein>
    <submittedName>
        <fullName evidence="1">Protein hydE</fullName>
    </submittedName>
</protein>
<keyword evidence="2" id="KW-1185">Reference proteome</keyword>
<dbReference type="Gene3D" id="3.30.420.40">
    <property type="match status" value="1"/>
</dbReference>
<sequence>MIASFVFSKIDDFGFCDEVLYFFVETLDKACDDYKLEHRFLINTDSFCLEVCGDDTDILEFANHISRVIPLSLQWCFRELKVILEFSADSTTKIQHNFDVSRFINPLEISKITNIDSEYFCDLWGDFVCFKQSKMQLFNNNAKLEIHNKESLKEKLQEISRSLINGDSVFVKTIFGKKEIILFKEDSSKVDGDYIFMPFCLNSLQTIFRVKQEELQALATIEKPIITLKPKSVFKNLLGDDTKCILPFEPLLILLVKFLPDYSGLYLRDIGDSKKSFGVCYFVPQDFKEAEISVGSNSLILKHNFCDSSFANEAKRVIVKNNLLKTCAIYLGRDKSSVFVYFDASFKEPIKFAYETNLNLIFNELKIQSETTSKLYNNFKKENESLCNAIDGIPSVSKYSSNLLHLVGVCGVLLNLGECDEDLYEVSQRVFTCASEFMGEKGPRIDFKLVRDLDNKIHLDTFKTIRSVMSFKLAGVERELLCFGIVDSLAEFFANFARDMNENYQLKDVIICGEMFLNKQFLDKFIHYYAKNNEIFPCEVMEFKE</sequence>
<reference evidence="1 2" key="1">
    <citation type="submission" date="2023-01" db="EMBL/GenBank/DDBJ databases">
        <title>Description of Helicobacter ibis sp. nov. isolated from faecal droppings of black-faced ibis (Theristicus melanopis).</title>
        <authorList>
            <person name="Lopez-Cantillo M."/>
            <person name="Vidal-Veuthey B."/>
            <person name="Mella A."/>
            <person name="De La Haba R."/>
            <person name="Collado L."/>
        </authorList>
    </citation>
    <scope>NUCLEOTIDE SEQUENCE [LARGE SCALE GENOMIC DNA]</scope>
    <source>
        <strain evidence="1 2">A82</strain>
    </source>
</reference>
<accession>A0ABT4VBL0</accession>
<dbReference type="Proteomes" id="UP001210261">
    <property type="component" value="Unassembled WGS sequence"/>
</dbReference>
<name>A0ABT4VBL0_9HELI</name>
<proteinExistence type="predicted"/>